<dbReference type="GO" id="GO:0005634">
    <property type="term" value="C:nucleus"/>
    <property type="evidence" value="ECO:0007669"/>
    <property type="project" value="TreeGrafter"/>
</dbReference>
<accession>A0AAV2QJ70</accession>
<dbReference type="EMBL" id="CAXKWB010007937">
    <property type="protein sequence ID" value="CAL4089024.1"/>
    <property type="molecule type" value="Genomic_DNA"/>
</dbReference>
<dbReference type="InterPro" id="IPR033490">
    <property type="entry name" value="LRP130"/>
</dbReference>
<name>A0AAV2QJ70_MEGNR</name>
<sequence length="138" mass="15966">ELSMLVEMCREMEQCGLNEYALLVALESAHSEQKRDLAWGLITALKQDNKPLRHHYFWPLMKDLRDHGLLDCISRMLSLGVVPDVETLRDHVILQLNIHEPELTLSMLKHTGLPEKKALIPLIIVLLNKNRIEDVHNF</sequence>
<feature type="non-terminal residue" evidence="1">
    <location>
        <position position="138"/>
    </location>
</feature>
<evidence type="ECO:0000313" key="2">
    <source>
        <dbReference type="Proteomes" id="UP001497623"/>
    </source>
</evidence>
<dbReference type="PANTHER" id="PTHR46669">
    <property type="entry name" value="LEUCINE-RICH PPR MOTIF-CONTAINING PROTEIN, MITOCHONDRIAL"/>
    <property type="match status" value="1"/>
</dbReference>
<organism evidence="1 2">
    <name type="scientific">Meganyctiphanes norvegica</name>
    <name type="common">Northern krill</name>
    <name type="synonym">Thysanopoda norvegica</name>
    <dbReference type="NCBI Taxonomy" id="48144"/>
    <lineage>
        <taxon>Eukaryota</taxon>
        <taxon>Metazoa</taxon>
        <taxon>Ecdysozoa</taxon>
        <taxon>Arthropoda</taxon>
        <taxon>Crustacea</taxon>
        <taxon>Multicrustacea</taxon>
        <taxon>Malacostraca</taxon>
        <taxon>Eumalacostraca</taxon>
        <taxon>Eucarida</taxon>
        <taxon>Euphausiacea</taxon>
        <taxon>Euphausiidae</taxon>
        <taxon>Meganyctiphanes</taxon>
    </lineage>
</organism>
<dbReference type="Proteomes" id="UP001497623">
    <property type="component" value="Unassembled WGS sequence"/>
</dbReference>
<protein>
    <submittedName>
        <fullName evidence="1">Uncharacterized protein</fullName>
    </submittedName>
</protein>
<dbReference type="AlphaFoldDB" id="A0AAV2QJ70"/>
<dbReference type="PANTHER" id="PTHR46669:SF2">
    <property type="entry name" value="EG:BACN32G11.3 PROTEIN"/>
    <property type="match status" value="1"/>
</dbReference>
<comment type="caution">
    <text evidence="1">The sequence shown here is derived from an EMBL/GenBank/DDBJ whole genome shotgun (WGS) entry which is preliminary data.</text>
</comment>
<reference evidence="1 2" key="1">
    <citation type="submission" date="2024-05" db="EMBL/GenBank/DDBJ databases">
        <authorList>
            <person name="Wallberg A."/>
        </authorList>
    </citation>
    <scope>NUCLEOTIDE SEQUENCE [LARGE SCALE GENOMIC DNA]</scope>
</reference>
<gene>
    <name evidence="1" type="ORF">MNOR_LOCUS13685</name>
</gene>
<dbReference type="GO" id="GO:0003730">
    <property type="term" value="F:mRNA 3'-UTR binding"/>
    <property type="evidence" value="ECO:0007669"/>
    <property type="project" value="TreeGrafter"/>
</dbReference>
<keyword evidence="2" id="KW-1185">Reference proteome</keyword>
<dbReference type="GO" id="GO:0070129">
    <property type="term" value="P:regulation of mitochondrial translation"/>
    <property type="evidence" value="ECO:0007669"/>
    <property type="project" value="TreeGrafter"/>
</dbReference>
<proteinExistence type="predicted"/>
<dbReference type="GO" id="GO:0005739">
    <property type="term" value="C:mitochondrion"/>
    <property type="evidence" value="ECO:0007669"/>
    <property type="project" value="TreeGrafter"/>
</dbReference>
<feature type="non-terminal residue" evidence="1">
    <location>
        <position position="1"/>
    </location>
</feature>
<evidence type="ECO:0000313" key="1">
    <source>
        <dbReference type="EMBL" id="CAL4089024.1"/>
    </source>
</evidence>